<dbReference type="AlphaFoldDB" id="A0A329S8M8"/>
<name>A0A329S8M8_9STRA</name>
<accession>A0A329S8M8</accession>
<protein>
    <submittedName>
        <fullName evidence="1">Uncharacterized protein</fullName>
    </submittedName>
</protein>
<organism evidence="1 2">
    <name type="scientific">Phytophthora cactorum</name>
    <dbReference type="NCBI Taxonomy" id="29920"/>
    <lineage>
        <taxon>Eukaryota</taxon>
        <taxon>Sar</taxon>
        <taxon>Stramenopiles</taxon>
        <taxon>Oomycota</taxon>
        <taxon>Peronosporomycetes</taxon>
        <taxon>Peronosporales</taxon>
        <taxon>Peronosporaceae</taxon>
        <taxon>Phytophthora</taxon>
    </lineage>
</organism>
<comment type="caution">
    <text evidence="1">The sequence shown here is derived from an EMBL/GenBank/DDBJ whole genome shotgun (WGS) entry which is preliminary data.</text>
</comment>
<dbReference type="Proteomes" id="UP000251314">
    <property type="component" value="Unassembled WGS sequence"/>
</dbReference>
<reference evidence="1 2" key="1">
    <citation type="submission" date="2018-01" db="EMBL/GenBank/DDBJ databases">
        <title>Draft genome of the strawberry crown rot pathogen Phytophthora cactorum.</title>
        <authorList>
            <person name="Armitage A.D."/>
            <person name="Lysoe E."/>
            <person name="Nellist C.F."/>
            <person name="Harrison R.J."/>
            <person name="Brurberg M.B."/>
        </authorList>
    </citation>
    <scope>NUCLEOTIDE SEQUENCE [LARGE SCALE GENOMIC DNA]</scope>
    <source>
        <strain evidence="1 2">10300</strain>
    </source>
</reference>
<proteinExistence type="predicted"/>
<keyword evidence="2" id="KW-1185">Reference proteome</keyword>
<dbReference type="VEuPathDB" id="FungiDB:PC110_g10578"/>
<gene>
    <name evidence="1" type="ORF">PC110_g10578</name>
</gene>
<dbReference type="EMBL" id="MJFZ01000251">
    <property type="protein sequence ID" value="RAW33085.1"/>
    <property type="molecule type" value="Genomic_DNA"/>
</dbReference>
<evidence type="ECO:0000313" key="2">
    <source>
        <dbReference type="Proteomes" id="UP000251314"/>
    </source>
</evidence>
<evidence type="ECO:0000313" key="1">
    <source>
        <dbReference type="EMBL" id="RAW33085.1"/>
    </source>
</evidence>
<sequence length="45" mass="5128">MSARIQKNSSQGKVGLSHQDIGRIMAIVDDVLLESQRRKRRHTNP</sequence>